<dbReference type="RefSeq" id="WP_187468723.1">
    <property type="nucleotide sequence ID" value="NZ_JACSIT010000154.1"/>
</dbReference>
<name>A0A923TAQ0_9BACT</name>
<reference evidence="1" key="1">
    <citation type="submission" date="2020-08" db="EMBL/GenBank/DDBJ databases">
        <title>Lewinella bacteria from marine environments.</title>
        <authorList>
            <person name="Zhong Y."/>
        </authorList>
    </citation>
    <scope>NUCLEOTIDE SEQUENCE</scope>
    <source>
        <strain evidence="1">KCTC 42187</strain>
    </source>
</reference>
<sequence length="521" mass="62154">MPKQKTDDLLKLVASLNRAEKRHFRLFVKRNQHADADILFLQLFDILERTGEYDEEYLLKRIEGIKKSQLSNLKAHLYKQLLTSLRLLNRNKDEEITLRENLDYARILYNKGLYRQALDILDKTKKRALEIEVNNIALEVAQFEKLIEGQYITNSLANRAEELSLECIALANKLSATDAYSNLALRLYGLYLKTGLVSNEQEFFMVKTFFRSQLPAVTYEDLDFWGKIYYCQSYTWMHLMCHEYPLCYRYTQRWVELFRDNEQMIQVNPPLYLKGIHNNLATLFNMWQYNKFTEQLHQLDLFPHQFDLTNNTNVEGLYYLYQFDHQIRKHYMEGTFKEGLGLVPQIMEVIAADNYNWDDHRIMIFHYRIACLYFGSGDNDTAIDHLNEIINQRTPNYRSDIQAYARILSLICHFEMGNVQLVEYQVKSVYRYLAKVEHLQETQQLIFRFLRRIPRIREDQLKEEFRKLKVKLDAVAAKPFESRPFTWLDIPSWLESKIEGVTVQEVIRRKFEERKLEEAAG</sequence>
<dbReference type="EMBL" id="JACSIT010000154">
    <property type="protein sequence ID" value="MBC6996714.1"/>
    <property type="molecule type" value="Genomic_DNA"/>
</dbReference>
<dbReference type="Proteomes" id="UP000650081">
    <property type="component" value="Unassembled WGS sequence"/>
</dbReference>
<protein>
    <submittedName>
        <fullName evidence="1">Uncharacterized protein</fullName>
    </submittedName>
</protein>
<evidence type="ECO:0000313" key="2">
    <source>
        <dbReference type="Proteomes" id="UP000650081"/>
    </source>
</evidence>
<proteinExistence type="predicted"/>
<accession>A0A923TAQ0</accession>
<keyword evidence="2" id="KW-1185">Reference proteome</keyword>
<comment type="caution">
    <text evidence="1">The sequence shown here is derived from an EMBL/GenBank/DDBJ whole genome shotgun (WGS) entry which is preliminary data.</text>
</comment>
<organism evidence="1 2">
    <name type="scientific">Neolewinella lacunae</name>
    <dbReference type="NCBI Taxonomy" id="1517758"/>
    <lineage>
        <taxon>Bacteria</taxon>
        <taxon>Pseudomonadati</taxon>
        <taxon>Bacteroidota</taxon>
        <taxon>Saprospiria</taxon>
        <taxon>Saprospirales</taxon>
        <taxon>Lewinellaceae</taxon>
        <taxon>Neolewinella</taxon>
    </lineage>
</organism>
<dbReference type="AlphaFoldDB" id="A0A923TAQ0"/>
<evidence type="ECO:0000313" key="1">
    <source>
        <dbReference type="EMBL" id="MBC6996714.1"/>
    </source>
</evidence>
<gene>
    <name evidence="1" type="ORF">H9S92_21255</name>
</gene>